<reference evidence="2" key="2">
    <citation type="submission" date="2025-08" db="UniProtKB">
        <authorList>
            <consortium name="RefSeq"/>
        </authorList>
    </citation>
    <scope>IDENTIFICATION</scope>
    <source>
        <tissue evidence="2">Leaf</tissue>
    </source>
</reference>
<dbReference type="PaxDb" id="4097-A0A1S3YGJ3"/>
<accession>A0A1S3YGJ3</accession>
<dbReference type="InterPro" id="IPR036691">
    <property type="entry name" value="Endo/exonu/phosph_ase_sf"/>
</dbReference>
<proteinExistence type="predicted"/>
<dbReference type="GeneID" id="107775794"/>
<protein>
    <submittedName>
        <fullName evidence="2">Uncharacterized protein LOC107775794</fullName>
    </submittedName>
</protein>
<keyword evidence="1" id="KW-1185">Reference proteome</keyword>
<dbReference type="KEGG" id="nta:107775794"/>
<dbReference type="PANTHER" id="PTHR33710">
    <property type="entry name" value="BNAC02G09200D PROTEIN"/>
    <property type="match status" value="1"/>
</dbReference>
<dbReference type="STRING" id="4097.A0A1S3YGJ3"/>
<dbReference type="AlphaFoldDB" id="A0A1S3YGJ3"/>
<dbReference type="PANTHER" id="PTHR33710:SF78">
    <property type="entry name" value="ENDONUCLEASE_EXONUCLEASE_PHOSPHATASE DOMAIN-CONTAINING PROTEIN"/>
    <property type="match status" value="1"/>
</dbReference>
<evidence type="ECO:0000313" key="1">
    <source>
        <dbReference type="Proteomes" id="UP000790787"/>
    </source>
</evidence>
<reference evidence="1" key="1">
    <citation type="journal article" date="2014" name="Nat. Commun.">
        <title>The tobacco genome sequence and its comparison with those of tomato and potato.</title>
        <authorList>
            <person name="Sierro N."/>
            <person name="Battey J.N."/>
            <person name="Ouadi S."/>
            <person name="Bakaher N."/>
            <person name="Bovet L."/>
            <person name="Willig A."/>
            <person name="Goepfert S."/>
            <person name="Peitsch M.C."/>
            <person name="Ivanov N.V."/>
        </authorList>
    </citation>
    <scope>NUCLEOTIDE SEQUENCE [LARGE SCALE GENOMIC DNA]</scope>
</reference>
<dbReference type="OrthoDB" id="1747049at2759"/>
<dbReference type="SUPFAM" id="SSF56219">
    <property type="entry name" value="DNase I-like"/>
    <property type="match status" value="1"/>
</dbReference>
<evidence type="ECO:0000313" key="2">
    <source>
        <dbReference type="RefSeq" id="XP_016451062.1"/>
    </source>
</evidence>
<dbReference type="Proteomes" id="UP000790787">
    <property type="component" value="Chromosome 23"/>
</dbReference>
<dbReference type="Gene3D" id="3.60.10.10">
    <property type="entry name" value="Endonuclease/exonuclease/phosphatase"/>
    <property type="match status" value="1"/>
</dbReference>
<gene>
    <name evidence="2" type="primary">LOC107775794</name>
</gene>
<organism evidence="1 2">
    <name type="scientific">Nicotiana tabacum</name>
    <name type="common">Common tobacco</name>
    <dbReference type="NCBI Taxonomy" id="4097"/>
    <lineage>
        <taxon>Eukaryota</taxon>
        <taxon>Viridiplantae</taxon>
        <taxon>Streptophyta</taxon>
        <taxon>Embryophyta</taxon>
        <taxon>Tracheophyta</taxon>
        <taxon>Spermatophyta</taxon>
        <taxon>Magnoliopsida</taxon>
        <taxon>eudicotyledons</taxon>
        <taxon>Gunneridae</taxon>
        <taxon>Pentapetalae</taxon>
        <taxon>asterids</taxon>
        <taxon>lamiids</taxon>
        <taxon>Solanales</taxon>
        <taxon>Solanaceae</taxon>
        <taxon>Nicotianoideae</taxon>
        <taxon>Nicotianeae</taxon>
        <taxon>Nicotiana</taxon>
    </lineage>
</organism>
<name>A0A1S3YGJ3_TOBAC</name>
<sequence>MTHFHVVNFGSSTITLKISMSGMEQNSLQSFGATKTTLTSTNVMDENYFQDPKKVSPVETIVEQVSKNMDVVLSPNTENKIGLNFARLLIEVDVDSPLPDKEFYMTDVYAFNTKEDRKSLWQHLESNSGGINIPWLITGDFNSVLHADDRIGGLSVIMGEVVDFQVCIDVCELIELPYGRCRYIWNDKHGDNGVFSKIDWAFINREWLDNMPVIQADFLVEGINDHCPLKLKKVTVTLKFKGIVTQVWQQQIEGYSMFQIVKKLKIQKKALKKLNQQHFRNILAEAEDDRAVLSQAQNRLHVDPSSVTLQEQEKAMYQKFRKSSYLAKLFLQQRSKASWSKLGDENTRYFYSVIKHKRLQQAITQIKDQTGAVQTDSISIANVLVDYYEAMLGKRKRRRAKAFHIFLKNGHILSTEQQVELIQPFTTKEVKHAMFSIDVNKSLGPDEYDSGFYRETWSIIGKDITAAILEFMENGRC</sequence>
<dbReference type="RefSeq" id="XP_016451062.1">
    <property type="nucleotide sequence ID" value="XM_016595576.1"/>
</dbReference>